<protein>
    <submittedName>
        <fullName evidence="1">Tetratricopeptide repeat protein</fullName>
    </submittedName>
</protein>
<evidence type="ECO:0000313" key="2">
    <source>
        <dbReference type="Proteomes" id="UP001302719"/>
    </source>
</evidence>
<dbReference type="EMBL" id="CP116967">
    <property type="protein sequence ID" value="WNM59097.1"/>
    <property type="molecule type" value="Genomic_DNA"/>
</dbReference>
<dbReference type="Proteomes" id="UP001302719">
    <property type="component" value="Chromosome"/>
</dbReference>
<dbReference type="InterPro" id="IPR011990">
    <property type="entry name" value="TPR-like_helical_dom_sf"/>
</dbReference>
<evidence type="ECO:0000313" key="1">
    <source>
        <dbReference type="EMBL" id="WNM59097.1"/>
    </source>
</evidence>
<name>A0AA96JT11_9BACT</name>
<dbReference type="Gene3D" id="1.25.40.10">
    <property type="entry name" value="Tetratricopeptide repeat domain"/>
    <property type="match status" value="1"/>
</dbReference>
<reference evidence="1 2" key="1">
    <citation type="submission" date="2023-01" db="EMBL/GenBank/DDBJ databases">
        <title>Cultivation and genomic characterization of new, ubiquitous marine nitrite-oxidizing bacteria from the Nitrospirales.</title>
        <authorList>
            <person name="Mueller A.J."/>
            <person name="Daebeler A."/>
            <person name="Herbold C.W."/>
            <person name="Kirkegaard R.H."/>
            <person name="Daims H."/>
        </authorList>
    </citation>
    <scope>NUCLEOTIDE SEQUENCE [LARGE SCALE GENOMIC DNA]</scope>
    <source>
        <strain evidence="1 2">VA</strain>
    </source>
</reference>
<proteinExistence type="predicted"/>
<sequence length="44" mass="4972">MGPTHPDVATSLNKLPGLYRSQGKYPGAEPLYQHASTFWKKPWD</sequence>
<keyword evidence="2" id="KW-1185">Reference proteome</keyword>
<accession>A0AA96JT11</accession>
<dbReference type="KEGG" id="nall:PP769_04850"/>
<gene>
    <name evidence="1" type="ORF">PP769_04850</name>
</gene>
<dbReference type="AlphaFoldDB" id="A0AA96JT11"/>
<organism evidence="1 2">
    <name type="scientific">Candidatus Nitrospira allomarina</name>
    <dbReference type="NCBI Taxonomy" id="3020900"/>
    <lineage>
        <taxon>Bacteria</taxon>
        <taxon>Pseudomonadati</taxon>
        <taxon>Nitrospirota</taxon>
        <taxon>Nitrospiria</taxon>
        <taxon>Nitrospirales</taxon>
        <taxon>Nitrospiraceae</taxon>
        <taxon>Nitrospira</taxon>
    </lineage>
</organism>